<dbReference type="FunFam" id="3.40.50.720:FF:000203">
    <property type="entry name" value="D-3-phosphoglycerate dehydrogenase (SerA)"/>
    <property type="match status" value="1"/>
</dbReference>
<dbReference type="GO" id="GO:0016616">
    <property type="term" value="F:oxidoreductase activity, acting on the CH-OH group of donors, NAD or NADP as acceptor"/>
    <property type="evidence" value="ECO:0007669"/>
    <property type="project" value="InterPro"/>
</dbReference>
<evidence type="ECO:0000259" key="6">
    <source>
        <dbReference type="Pfam" id="PF02826"/>
    </source>
</evidence>
<evidence type="ECO:0000256" key="2">
    <source>
        <dbReference type="ARBA" id="ARBA00023002"/>
    </source>
</evidence>
<evidence type="ECO:0008006" key="9">
    <source>
        <dbReference type="Google" id="ProtNLM"/>
    </source>
</evidence>
<dbReference type="InterPro" id="IPR006140">
    <property type="entry name" value="D-isomer_DH_NAD-bd"/>
</dbReference>
<comment type="similarity">
    <text evidence="1 4">Belongs to the D-isomer specific 2-hydroxyacid dehydrogenase family.</text>
</comment>
<dbReference type="Pfam" id="PF02826">
    <property type="entry name" value="2-Hacid_dh_C"/>
    <property type="match status" value="1"/>
</dbReference>
<feature type="domain" description="D-isomer specific 2-hydroxyacid dehydrogenase NAD-binding" evidence="6">
    <location>
        <begin position="111"/>
        <end position="288"/>
    </location>
</feature>
<dbReference type="PANTHER" id="PTHR42938">
    <property type="entry name" value="FORMATE DEHYDROGENASE 1"/>
    <property type="match status" value="1"/>
</dbReference>
<evidence type="ECO:0000313" key="8">
    <source>
        <dbReference type="Proteomes" id="UP000245048"/>
    </source>
</evidence>
<dbReference type="RefSeq" id="WP_109516387.1">
    <property type="nucleotide sequence ID" value="NZ_PDOA01000003.1"/>
</dbReference>
<evidence type="ECO:0000259" key="5">
    <source>
        <dbReference type="Pfam" id="PF00389"/>
    </source>
</evidence>
<dbReference type="EMBL" id="PDOA01000003">
    <property type="protein sequence ID" value="PWC29816.1"/>
    <property type="molecule type" value="Genomic_DNA"/>
</dbReference>
<dbReference type="Gene3D" id="3.40.50.720">
    <property type="entry name" value="NAD(P)-binding Rossmann-like Domain"/>
    <property type="match status" value="2"/>
</dbReference>
<feature type="domain" description="D-isomer specific 2-hydroxyacid dehydrogenase catalytic" evidence="5">
    <location>
        <begin position="9"/>
        <end position="318"/>
    </location>
</feature>
<dbReference type="PANTHER" id="PTHR42938:SF47">
    <property type="entry name" value="HYDROXYPYRUVATE REDUCTASE"/>
    <property type="match status" value="1"/>
</dbReference>
<dbReference type="InterPro" id="IPR029753">
    <property type="entry name" value="D-isomer_DH_CS"/>
</dbReference>
<reference evidence="8" key="1">
    <citation type="submission" date="2017-10" db="EMBL/GenBank/DDBJ databases">
        <authorList>
            <person name="Toshchakov S.V."/>
            <person name="Goeva M.A."/>
        </authorList>
    </citation>
    <scope>NUCLEOTIDE SEQUENCE [LARGE SCALE GENOMIC DNA]</scope>
    <source>
        <strain evidence="8">JR1/69-1-13</strain>
    </source>
</reference>
<proteinExistence type="inferred from homology"/>
<dbReference type="OrthoDB" id="9793626at2"/>
<keyword evidence="3" id="KW-0520">NAD</keyword>
<dbReference type="SUPFAM" id="SSF51735">
    <property type="entry name" value="NAD(P)-binding Rossmann-fold domains"/>
    <property type="match status" value="1"/>
</dbReference>
<dbReference type="CDD" id="cd12173">
    <property type="entry name" value="PGDH_4"/>
    <property type="match status" value="1"/>
</dbReference>
<accession>A0A2U1V7F8</accession>
<keyword evidence="2 4" id="KW-0560">Oxidoreductase</keyword>
<dbReference type="PROSITE" id="PS00671">
    <property type="entry name" value="D_2_HYDROXYACID_DH_3"/>
    <property type="match status" value="1"/>
</dbReference>
<protein>
    <recommendedName>
        <fullName evidence="9">Hydroxyacid dehydrogenase</fullName>
    </recommendedName>
</protein>
<evidence type="ECO:0000256" key="1">
    <source>
        <dbReference type="ARBA" id="ARBA00005854"/>
    </source>
</evidence>
<dbReference type="AlphaFoldDB" id="A0A2U1V7F8"/>
<evidence type="ECO:0000256" key="4">
    <source>
        <dbReference type="RuleBase" id="RU003719"/>
    </source>
</evidence>
<gene>
    <name evidence="7" type="ORF">CR165_05700</name>
</gene>
<sequence>MADLSLHTVLVPDPIHRDGLEILREAPGLRLLTPEALTPETLPGHLAEAEAMIVRGMTVDRALLDRAPRLRFVCRHGVGYDNVDVPALTERGILLAVTPEANAASVAEHTLMLMLALSRQVVAFNAGVRRGEWRVPGQSATFDLGGRSVLIIGFGRIGTRVARLCAAFGLRVRVHDPFIPANTIRGLGYEPARDLPAALAEADIVTLHCPSNAETRNMVNGGFLAAMKPGAVLINAARGTLVEEAALEAALRSGHLAGAGLDVVQVEPMQSPIPLLGLPNVVMTPHVAASTAEGLQRMATASARNVLDFLAGQPDPDALINPEALRRNA</sequence>
<organism evidence="7 8">
    <name type="scientific">Teichococcus aestuarii</name>
    <dbReference type="NCBI Taxonomy" id="568898"/>
    <lineage>
        <taxon>Bacteria</taxon>
        <taxon>Pseudomonadati</taxon>
        <taxon>Pseudomonadota</taxon>
        <taxon>Alphaproteobacteria</taxon>
        <taxon>Acetobacterales</taxon>
        <taxon>Roseomonadaceae</taxon>
        <taxon>Roseomonas</taxon>
    </lineage>
</organism>
<dbReference type="SUPFAM" id="SSF52283">
    <property type="entry name" value="Formate/glycerate dehydrogenase catalytic domain-like"/>
    <property type="match status" value="1"/>
</dbReference>
<name>A0A2U1V7F8_9PROT</name>
<dbReference type="Pfam" id="PF00389">
    <property type="entry name" value="2-Hacid_dh"/>
    <property type="match status" value="1"/>
</dbReference>
<dbReference type="PROSITE" id="PS00670">
    <property type="entry name" value="D_2_HYDROXYACID_DH_2"/>
    <property type="match status" value="1"/>
</dbReference>
<dbReference type="Proteomes" id="UP000245048">
    <property type="component" value="Unassembled WGS sequence"/>
</dbReference>
<comment type="caution">
    <text evidence="7">The sequence shown here is derived from an EMBL/GenBank/DDBJ whole genome shotgun (WGS) entry which is preliminary data.</text>
</comment>
<dbReference type="InterPro" id="IPR036291">
    <property type="entry name" value="NAD(P)-bd_dom_sf"/>
</dbReference>
<evidence type="ECO:0000313" key="7">
    <source>
        <dbReference type="EMBL" id="PWC29816.1"/>
    </source>
</evidence>
<dbReference type="InterPro" id="IPR006139">
    <property type="entry name" value="D-isomer_2_OHA_DH_cat_dom"/>
</dbReference>
<evidence type="ECO:0000256" key="3">
    <source>
        <dbReference type="ARBA" id="ARBA00023027"/>
    </source>
</evidence>
<dbReference type="GO" id="GO:0051287">
    <property type="term" value="F:NAD binding"/>
    <property type="evidence" value="ECO:0007669"/>
    <property type="project" value="InterPro"/>
</dbReference>
<keyword evidence="8" id="KW-1185">Reference proteome</keyword>